<evidence type="ECO:0000313" key="10">
    <source>
        <dbReference type="Ensembl" id="ENSCSRP00000022495.1"/>
    </source>
</evidence>
<dbReference type="PANTHER" id="PTHR34090">
    <property type="entry name" value="39S RIBOSOMAL PROTEIN L52, MITOCHONDRIAL"/>
    <property type="match status" value="1"/>
</dbReference>
<proteinExistence type="inferred from homology"/>
<dbReference type="GO" id="GO:0032543">
    <property type="term" value="P:mitochondrial translation"/>
    <property type="evidence" value="ECO:0007669"/>
    <property type="project" value="InterPro"/>
</dbReference>
<dbReference type="GO" id="GO:0003735">
    <property type="term" value="F:structural constituent of ribosome"/>
    <property type="evidence" value="ECO:0007669"/>
    <property type="project" value="InterPro"/>
</dbReference>
<name>A0A8C3T344_CHESE</name>
<evidence type="ECO:0000256" key="6">
    <source>
        <dbReference type="ARBA" id="ARBA00023274"/>
    </source>
</evidence>
<dbReference type="GO" id="GO:0005762">
    <property type="term" value="C:mitochondrial large ribosomal subunit"/>
    <property type="evidence" value="ECO:0007669"/>
    <property type="project" value="InterPro"/>
</dbReference>
<evidence type="ECO:0000256" key="7">
    <source>
        <dbReference type="ARBA" id="ARBA00035181"/>
    </source>
</evidence>
<feature type="region of interest" description="Disordered" evidence="9">
    <location>
        <begin position="77"/>
        <end position="113"/>
    </location>
</feature>
<reference evidence="10" key="1">
    <citation type="submission" date="2025-08" db="UniProtKB">
        <authorList>
            <consortium name="Ensembl"/>
        </authorList>
    </citation>
    <scope>IDENTIFICATION</scope>
</reference>
<keyword evidence="11" id="KW-1185">Reference proteome</keyword>
<evidence type="ECO:0000256" key="9">
    <source>
        <dbReference type="SAM" id="MobiDB-lite"/>
    </source>
</evidence>
<evidence type="ECO:0000256" key="5">
    <source>
        <dbReference type="ARBA" id="ARBA00023128"/>
    </source>
</evidence>
<keyword evidence="4" id="KW-0689">Ribosomal protein</keyword>
<sequence length="113" mass="12930">SAALGLRLAPRLAVAPRHIHCGAAHPAVGQWRVQQGLAPSLAGYGPLQDLPDWAFVDGRPEDEAFARRVAMLEQEMERGRRHWQVQQRQQQETRERKRQHQLQPHLRPPSNLI</sequence>
<accession>A0A8C3T344</accession>
<dbReference type="Pfam" id="PF18699">
    <property type="entry name" value="MRPL52"/>
    <property type="match status" value="1"/>
</dbReference>
<evidence type="ECO:0000256" key="1">
    <source>
        <dbReference type="ARBA" id="ARBA00004173"/>
    </source>
</evidence>
<protein>
    <recommendedName>
        <fullName evidence="7">Large ribosomal subunit protein mL52</fullName>
    </recommendedName>
    <alternativeName>
        <fullName evidence="8">39S ribosomal protein L52, mitochondrial</fullName>
    </alternativeName>
</protein>
<keyword evidence="3" id="KW-0809">Transit peptide</keyword>
<dbReference type="InterPro" id="IPR034596">
    <property type="entry name" value="Ribosomal_mL52"/>
</dbReference>
<evidence type="ECO:0000256" key="8">
    <source>
        <dbReference type="ARBA" id="ARBA00035425"/>
    </source>
</evidence>
<keyword evidence="5" id="KW-0496">Mitochondrion</keyword>
<dbReference type="Ensembl" id="ENSCSRT00000023477.1">
    <property type="protein sequence ID" value="ENSCSRP00000022495.1"/>
    <property type="gene ID" value="ENSCSRG00000016969.1"/>
</dbReference>
<dbReference type="Proteomes" id="UP000694403">
    <property type="component" value="Unplaced"/>
</dbReference>
<reference evidence="10" key="2">
    <citation type="submission" date="2025-09" db="UniProtKB">
        <authorList>
            <consortium name="Ensembl"/>
        </authorList>
    </citation>
    <scope>IDENTIFICATION</scope>
</reference>
<comment type="similarity">
    <text evidence="2">Belongs to the mitochondrion-specific ribosomal protein mL52 family.</text>
</comment>
<evidence type="ECO:0000256" key="2">
    <source>
        <dbReference type="ARBA" id="ARBA00007232"/>
    </source>
</evidence>
<keyword evidence="6" id="KW-0687">Ribonucleoprotein</keyword>
<evidence type="ECO:0000256" key="4">
    <source>
        <dbReference type="ARBA" id="ARBA00022980"/>
    </source>
</evidence>
<evidence type="ECO:0000256" key="3">
    <source>
        <dbReference type="ARBA" id="ARBA00022946"/>
    </source>
</evidence>
<comment type="subcellular location">
    <subcellularLocation>
        <location evidence="1">Mitochondrion</location>
    </subcellularLocation>
</comment>
<dbReference type="PANTHER" id="PTHR34090:SF1">
    <property type="entry name" value="LARGE RIBOSOMAL SUBUNIT PROTEIN ML52"/>
    <property type="match status" value="1"/>
</dbReference>
<evidence type="ECO:0000313" key="11">
    <source>
        <dbReference type="Proteomes" id="UP000694403"/>
    </source>
</evidence>
<organism evidence="10 11">
    <name type="scientific">Chelydra serpentina</name>
    <name type="common">Snapping turtle</name>
    <name type="synonym">Testudo serpentina</name>
    <dbReference type="NCBI Taxonomy" id="8475"/>
    <lineage>
        <taxon>Eukaryota</taxon>
        <taxon>Metazoa</taxon>
        <taxon>Chordata</taxon>
        <taxon>Craniata</taxon>
        <taxon>Vertebrata</taxon>
        <taxon>Euteleostomi</taxon>
        <taxon>Archelosauria</taxon>
        <taxon>Testudinata</taxon>
        <taxon>Testudines</taxon>
        <taxon>Cryptodira</taxon>
        <taxon>Durocryptodira</taxon>
        <taxon>Americhelydia</taxon>
        <taxon>Chelydroidea</taxon>
        <taxon>Chelydridae</taxon>
        <taxon>Chelydra</taxon>
    </lineage>
</organism>
<dbReference type="AlphaFoldDB" id="A0A8C3T344"/>